<dbReference type="InterPro" id="IPR056032">
    <property type="entry name" value="DUF7613"/>
</dbReference>
<feature type="compositionally biased region" description="Pro residues" evidence="1">
    <location>
        <begin position="420"/>
        <end position="434"/>
    </location>
</feature>
<dbReference type="InterPro" id="IPR056030">
    <property type="entry name" value="DUF7611"/>
</dbReference>
<dbReference type="Pfam" id="PF24589">
    <property type="entry name" value="DUF7614"/>
    <property type="match status" value="1"/>
</dbReference>
<dbReference type="Pfam" id="PF24588">
    <property type="entry name" value="DUF7613"/>
    <property type="match status" value="1"/>
</dbReference>
<evidence type="ECO:0000259" key="2">
    <source>
        <dbReference type="Pfam" id="PF24586"/>
    </source>
</evidence>
<dbReference type="InterPro" id="IPR056031">
    <property type="entry name" value="DUF7612"/>
</dbReference>
<dbReference type="Pfam" id="PF24586">
    <property type="entry name" value="DUF7611"/>
    <property type="match status" value="1"/>
</dbReference>
<dbReference type="Proteomes" id="UP000700596">
    <property type="component" value="Unassembled WGS sequence"/>
</dbReference>
<evidence type="ECO:0000259" key="5">
    <source>
        <dbReference type="Pfam" id="PF24589"/>
    </source>
</evidence>
<feature type="compositionally biased region" description="Low complexity" evidence="1">
    <location>
        <begin position="256"/>
        <end position="266"/>
    </location>
</feature>
<feature type="compositionally biased region" description="Basic and acidic residues" evidence="1">
    <location>
        <begin position="378"/>
        <end position="387"/>
    </location>
</feature>
<feature type="region of interest" description="Disordered" evidence="1">
    <location>
        <begin position="82"/>
        <end position="110"/>
    </location>
</feature>
<name>A0A9P9DL05_9PLEO</name>
<evidence type="ECO:0000256" key="1">
    <source>
        <dbReference type="SAM" id="MobiDB-lite"/>
    </source>
</evidence>
<feature type="region of interest" description="Disordered" evidence="1">
    <location>
        <begin position="128"/>
        <end position="160"/>
    </location>
</feature>
<feature type="compositionally biased region" description="Polar residues" evidence="1">
    <location>
        <begin position="338"/>
        <end position="351"/>
    </location>
</feature>
<dbReference type="OrthoDB" id="4356615at2759"/>
<protein>
    <submittedName>
        <fullName evidence="6">Uncharacterized protein</fullName>
    </submittedName>
</protein>
<comment type="caution">
    <text evidence="6">The sequence shown here is derived from an EMBL/GenBank/DDBJ whole genome shotgun (WGS) entry which is preliminary data.</text>
</comment>
<feature type="compositionally biased region" description="Pro residues" evidence="1">
    <location>
        <begin position="557"/>
        <end position="570"/>
    </location>
</feature>
<feature type="compositionally biased region" description="Polar residues" evidence="1">
    <location>
        <begin position="500"/>
        <end position="540"/>
    </location>
</feature>
<proteinExistence type="predicted"/>
<evidence type="ECO:0000259" key="4">
    <source>
        <dbReference type="Pfam" id="PF24588"/>
    </source>
</evidence>
<feature type="domain" description="DUF7611" evidence="2">
    <location>
        <begin position="745"/>
        <end position="896"/>
    </location>
</feature>
<dbReference type="Pfam" id="PF24587">
    <property type="entry name" value="DUF7612"/>
    <property type="match status" value="1"/>
</dbReference>
<keyword evidence="7" id="KW-1185">Reference proteome</keyword>
<feature type="domain" description="DUF7612" evidence="3">
    <location>
        <begin position="900"/>
        <end position="1037"/>
    </location>
</feature>
<gene>
    <name evidence="6" type="ORF">B0J11DRAFT_51798</name>
</gene>
<evidence type="ECO:0000259" key="3">
    <source>
        <dbReference type="Pfam" id="PF24587"/>
    </source>
</evidence>
<feature type="domain" description="DUF7614" evidence="5">
    <location>
        <begin position="1203"/>
        <end position="1347"/>
    </location>
</feature>
<organism evidence="6 7">
    <name type="scientific">Dendryphion nanum</name>
    <dbReference type="NCBI Taxonomy" id="256645"/>
    <lineage>
        <taxon>Eukaryota</taxon>
        <taxon>Fungi</taxon>
        <taxon>Dikarya</taxon>
        <taxon>Ascomycota</taxon>
        <taxon>Pezizomycotina</taxon>
        <taxon>Dothideomycetes</taxon>
        <taxon>Pleosporomycetidae</taxon>
        <taxon>Pleosporales</taxon>
        <taxon>Torulaceae</taxon>
        <taxon>Dendryphion</taxon>
    </lineage>
</organism>
<dbReference type="EMBL" id="JAGMWT010000010">
    <property type="protein sequence ID" value="KAH7120907.1"/>
    <property type="molecule type" value="Genomic_DNA"/>
</dbReference>
<evidence type="ECO:0000313" key="7">
    <source>
        <dbReference type="Proteomes" id="UP000700596"/>
    </source>
</evidence>
<reference evidence="6" key="1">
    <citation type="journal article" date="2021" name="Nat. Commun.">
        <title>Genetic determinants of endophytism in the Arabidopsis root mycobiome.</title>
        <authorList>
            <person name="Mesny F."/>
            <person name="Miyauchi S."/>
            <person name="Thiergart T."/>
            <person name="Pickel B."/>
            <person name="Atanasova L."/>
            <person name="Karlsson M."/>
            <person name="Huettel B."/>
            <person name="Barry K.W."/>
            <person name="Haridas S."/>
            <person name="Chen C."/>
            <person name="Bauer D."/>
            <person name="Andreopoulos W."/>
            <person name="Pangilinan J."/>
            <person name="LaButti K."/>
            <person name="Riley R."/>
            <person name="Lipzen A."/>
            <person name="Clum A."/>
            <person name="Drula E."/>
            <person name="Henrissat B."/>
            <person name="Kohler A."/>
            <person name="Grigoriev I.V."/>
            <person name="Martin F.M."/>
            <person name="Hacquard S."/>
        </authorList>
    </citation>
    <scope>NUCLEOTIDE SEQUENCE</scope>
    <source>
        <strain evidence="6">MPI-CAGE-CH-0243</strain>
    </source>
</reference>
<dbReference type="InterPro" id="IPR056033">
    <property type="entry name" value="DUF7614"/>
</dbReference>
<accession>A0A9P9DL05</accession>
<feature type="compositionally biased region" description="Polar residues" evidence="1">
    <location>
        <begin position="479"/>
        <end position="492"/>
    </location>
</feature>
<feature type="region of interest" description="Disordered" evidence="1">
    <location>
        <begin position="230"/>
        <end position="583"/>
    </location>
</feature>
<feature type="domain" description="DUF7613" evidence="4">
    <location>
        <begin position="1041"/>
        <end position="1197"/>
    </location>
</feature>
<feature type="region of interest" description="Disordered" evidence="1">
    <location>
        <begin position="18"/>
        <end position="61"/>
    </location>
</feature>
<evidence type="ECO:0000313" key="6">
    <source>
        <dbReference type="EMBL" id="KAH7120907.1"/>
    </source>
</evidence>
<sequence>MVDAHETTSKFLSKSRWGAKFLSKDQPAAKEPKPSKQQPKQPSFKLDDDVNDFLKPSTDKAQAHKEAFAAAFTSRPRIDVASAQRWPGASEVINSASGKSPGVGGLKTGTRKKGLTVTFARAVPTVIGEGGDECEEPSIEVSNRRKSSNLSESDRVESSTHLDDFHLGLRTNTGEVLSDNKEAERRGIVSRTLTSAGELSPELRQKMEMGSIHTHASPPLPPTKGLGQMGLGERPRQLSRAPTGFDVHQDAQPRPSIDSSFSFDSDNASPAVSMKAPSLPPTREEEESDFIPKALKRSQTGWSEHEANPSDSLPPAVPPMPGIPRLPEMNLKDDDSPLDNTINNFLKSSESGDPHSFSARVMQKMRADEGRAFQQAVKHKDGSKRDSASSTNSSPPPATNLRRDGTPPSSFTPMAGATPPRLPPREAPPNPPSPQRGLSAHDPYRSRARVPSPGRPPMPPGAFPLDTNTRPSSSSSSSQYTMPSAASRTRVSPTGADPLSTASNASIQKPASSLEKTPFSSASTQQNSQPLSAISQNSIQPTPPQYERSAYIEPPQEKSPPVPVHRPTPSQPGTLGRSDTRSQGDAAFNDFAERVQHMKAIFALTAQLGGQLSDVSPMQWLRVAIWWFLRGRSGMENLIRSRPKGPEPQPERLTQPHVDLAKAWWVITDVLETHPALKKYGNQPMSSQSRLAREAGDIASAEIYETYDALVASMKMLLGSVKRHQSMPPTQALIQGQDQSIWIEYPKFAPMTESVLSSTASKPILAAGAVQQVNIAEAMPLGDTKTEFCYFRMFVNASIATEETDRVPMPAVISVLRPRDDIKVKLSICSQRDLINITVGSDPDAGPTWRDVVWKSKTRGFSIQLRHGFVLNVDLSEQDFRSLWSIVDHTNRVEINLRERSDERFCVKMYLRDFSYKDSSNPGAFPPEPVRGCKLMVFEKSDRSSEGTGKRRLHRGYRVVVVTNTKHRTLSCVTHEMGTNLEPMNFEYATDPNDNAPAMKLRFKEETHDKKPKICSMHIVFHDSKERNHLFGTFTSMNQLEDETVFAQVPLKAFNIESADQAEGFTQKGSHVLERLQWQEVKVVNQDPEAVGLEAPPTVMSESLRFVCKHAAGIVSDRMNLGPGELLVRLPIDGGAELTLLRNPQQDMAVAVDSSRSEKDVPDALAELLQTLTTASTIRKLTFNSFKDLHAFQLAITGFHVKFDGIASTLQISRRRMVVPIYKQWTATTIRIQIVVQDNIVQLLAFFEDFSHADAMNFQLKSMDVFEKTDKGGKPGLRLVDAKFALPVEERRGEGKMGKEEGRISGWAGMKRKFVCLDVIEYPGEHDDIVISFESAETRDRFIEALPAATMERKFTVRRKI</sequence>
<feature type="compositionally biased region" description="Pro residues" evidence="1">
    <location>
        <begin position="315"/>
        <end position="324"/>
    </location>
</feature>
<feature type="compositionally biased region" description="Pro residues" evidence="1">
    <location>
        <begin position="453"/>
        <end position="462"/>
    </location>
</feature>